<evidence type="ECO:0000256" key="6">
    <source>
        <dbReference type="ARBA" id="ARBA00022777"/>
    </source>
</evidence>
<dbReference type="AlphaFoldDB" id="A0A7U4TG57"/>
<evidence type="ECO:0000313" key="11">
    <source>
        <dbReference type="EMBL" id="AMM40154.1"/>
    </source>
</evidence>
<dbReference type="PRINTS" id="PR00344">
    <property type="entry name" value="BCTRLSENSOR"/>
</dbReference>
<organism evidence="11 12">
    <name type="scientific">Desulfofervidus auxilii</name>
    <dbReference type="NCBI Taxonomy" id="1621989"/>
    <lineage>
        <taxon>Bacteria</taxon>
        <taxon>Pseudomonadati</taxon>
        <taxon>Thermodesulfobacteriota</taxon>
        <taxon>Candidatus Desulfofervidia</taxon>
        <taxon>Candidatus Desulfofervidales</taxon>
        <taxon>Candidatus Desulfofervidaceae</taxon>
        <taxon>Candidatus Desulfofervidus</taxon>
    </lineage>
</organism>
<evidence type="ECO:0000256" key="7">
    <source>
        <dbReference type="ARBA" id="ARBA00022840"/>
    </source>
</evidence>
<keyword evidence="8" id="KW-0902">Two-component regulatory system</keyword>
<dbReference type="PANTHER" id="PTHR43065:SF10">
    <property type="entry name" value="PEROXIDE STRESS-ACTIVATED HISTIDINE KINASE MAK3"/>
    <property type="match status" value="1"/>
</dbReference>
<proteinExistence type="predicted"/>
<gene>
    <name evidence="11" type="ORF">HS1_000348</name>
</gene>
<keyword evidence="5" id="KW-0547">Nucleotide-binding</keyword>
<evidence type="ECO:0000259" key="10">
    <source>
        <dbReference type="PROSITE" id="PS50109"/>
    </source>
</evidence>
<feature type="domain" description="Histidine kinase" evidence="10">
    <location>
        <begin position="81"/>
        <end position="283"/>
    </location>
</feature>
<evidence type="ECO:0000256" key="3">
    <source>
        <dbReference type="ARBA" id="ARBA00022553"/>
    </source>
</evidence>
<dbReference type="KEGG" id="daw:HS1_000348"/>
<evidence type="ECO:0000256" key="4">
    <source>
        <dbReference type="ARBA" id="ARBA00022679"/>
    </source>
</evidence>
<dbReference type="EMBL" id="CP013015">
    <property type="protein sequence ID" value="AMM40154.1"/>
    <property type="molecule type" value="Genomic_DNA"/>
</dbReference>
<evidence type="ECO:0000256" key="1">
    <source>
        <dbReference type="ARBA" id="ARBA00000085"/>
    </source>
</evidence>
<dbReference type="Pfam" id="PF02518">
    <property type="entry name" value="HATPase_c"/>
    <property type="match status" value="1"/>
</dbReference>
<keyword evidence="12" id="KW-1185">Reference proteome</keyword>
<keyword evidence="6" id="KW-0418">Kinase</keyword>
<dbReference type="InterPro" id="IPR036890">
    <property type="entry name" value="HATPase_C_sf"/>
</dbReference>
<comment type="catalytic activity">
    <reaction evidence="1">
        <text>ATP + protein L-histidine = ADP + protein N-phospho-L-histidine.</text>
        <dbReference type="EC" id="2.7.13.3"/>
    </reaction>
</comment>
<dbReference type="PROSITE" id="PS50109">
    <property type="entry name" value="HIS_KIN"/>
    <property type="match status" value="1"/>
</dbReference>
<dbReference type="OrthoDB" id="9762798at2"/>
<dbReference type="SMART" id="SM00387">
    <property type="entry name" value="HATPase_c"/>
    <property type="match status" value="1"/>
</dbReference>
<dbReference type="GO" id="GO:0000160">
    <property type="term" value="P:phosphorelay signal transduction system"/>
    <property type="evidence" value="ECO:0007669"/>
    <property type="project" value="UniProtKB-KW"/>
</dbReference>
<sequence length="287" mass="32666">MKKKNLFTKRRFTNKTKEELINELTEVYRRIAELEVSEAKCQEALKKTNQKLHHYQKRLKLAQEKIIQDEKLAMLYKFGSFIIHDLKNLGTSFSLAVHAFQTSPQADFLKPHIDAIIAKIENIKQIAAKFSRLPDDLELRFKRCDISSLIKDVLSRFKVPHIRVTEHLPILPPVNCDDSLQMAFYNLIENSVEAMPAGGELLISADLTKGGKYIKICISDTGCGIPEKILNNLFKPFQTTKKKGLGIGLYQCKEIIEKHKGKISLKNKSTQGTECFVLLPVAKDNPD</sequence>
<accession>A0A7U4TG57</accession>
<keyword evidence="9" id="KW-0175">Coiled coil</keyword>
<keyword evidence="4" id="KW-0808">Transferase</keyword>
<dbReference type="InterPro" id="IPR005467">
    <property type="entry name" value="His_kinase_dom"/>
</dbReference>
<dbReference type="Proteomes" id="UP000070560">
    <property type="component" value="Chromosome"/>
</dbReference>
<dbReference type="InterPro" id="IPR003594">
    <property type="entry name" value="HATPase_dom"/>
</dbReference>
<evidence type="ECO:0000256" key="8">
    <source>
        <dbReference type="ARBA" id="ARBA00023012"/>
    </source>
</evidence>
<keyword evidence="7" id="KW-0067">ATP-binding</keyword>
<dbReference type="GO" id="GO:0004673">
    <property type="term" value="F:protein histidine kinase activity"/>
    <property type="evidence" value="ECO:0007669"/>
    <property type="project" value="UniProtKB-EC"/>
</dbReference>
<dbReference type="PANTHER" id="PTHR43065">
    <property type="entry name" value="SENSOR HISTIDINE KINASE"/>
    <property type="match status" value="1"/>
</dbReference>
<keyword evidence="3" id="KW-0597">Phosphoprotein</keyword>
<evidence type="ECO:0000256" key="2">
    <source>
        <dbReference type="ARBA" id="ARBA00012438"/>
    </source>
</evidence>
<protein>
    <recommendedName>
        <fullName evidence="2">histidine kinase</fullName>
        <ecNumber evidence="2">2.7.13.3</ecNumber>
    </recommendedName>
</protein>
<reference evidence="11 12" key="1">
    <citation type="submission" date="2015-10" db="EMBL/GenBank/DDBJ databases">
        <title>Candidatus Desulfofervidus auxilii, a hydrogenotrophic sulfate-reducing bacterium involved in the thermophilic anaerobic oxidation of methane.</title>
        <authorList>
            <person name="Krukenberg V."/>
            <person name="Richter M."/>
            <person name="Wegener G."/>
        </authorList>
    </citation>
    <scope>NUCLEOTIDE SEQUENCE [LARGE SCALE GENOMIC DNA]</scope>
    <source>
        <strain evidence="11 12">HS1</strain>
    </source>
</reference>
<evidence type="ECO:0000256" key="5">
    <source>
        <dbReference type="ARBA" id="ARBA00022741"/>
    </source>
</evidence>
<evidence type="ECO:0000256" key="9">
    <source>
        <dbReference type="SAM" id="Coils"/>
    </source>
</evidence>
<dbReference type="Gene3D" id="3.30.565.10">
    <property type="entry name" value="Histidine kinase-like ATPase, C-terminal domain"/>
    <property type="match status" value="1"/>
</dbReference>
<name>A0A7U4TG57_DESA2</name>
<dbReference type="GO" id="GO:0005524">
    <property type="term" value="F:ATP binding"/>
    <property type="evidence" value="ECO:0007669"/>
    <property type="project" value="UniProtKB-KW"/>
</dbReference>
<feature type="coiled-coil region" evidence="9">
    <location>
        <begin position="17"/>
        <end position="65"/>
    </location>
</feature>
<dbReference type="InterPro" id="IPR004358">
    <property type="entry name" value="Sig_transdc_His_kin-like_C"/>
</dbReference>
<evidence type="ECO:0000313" key="12">
    <source>
        <dbReference type="Proteomes" id="UP000070560"/>
    </source>
</evidence>
<dbReference type="RefSeq" id="WP_066060451.1">
    <property type="nucleotide sequence ID" value="NZ_CP013015.1"/>
</dbReference>
<dbReference type="EC" id="2.7.13.3" evidence="2"/>
<dbReference type="SUPFAM" id="SSF55874">
    <property type="entry name" value="ATPase domain of HSP90 chaperone/DNA topoisomerase II/histidine kinase"/>
    <property type="match status" value="1"/>
</dbReference>